<gene>
    <name evidence="11" type="primary">13a</name>
    <name evidence="11" type="synonym">PjHox11</name>
</gene>
<keyword evidence="4 7" id="KW-0238">DNA-binding</keyword>
<dbReference type="EMBL" id="AB779701">
    <property type="protein sequence ID" value="BAO57703.1"/>
    <property type="molecule type" value="mRNA"/>
</dbReference>
<dbReference type="PANTHER" id="PTHR45874:SF4">
    <property type="entry name" value="HOMEOBOX PROTEIN ABDOMINAL-B"/>
    <property type="match status" value="1"/>
</dbReference>
<dbReference type="InterPro" id="IPR009057">
    <property type="entry name" value="Homeodomain-like_sf"/>
</dbReference>
<comment type="similarity">
    <text evidence="2">Belongs to the Abd-B homeobox family.</text>
</comment>
<accession>X5I1U5</accession>
<evidence type="ECO:0000256" key="8">
    <source>
        <dbReference type="RuleBase" id="RU000682"/>
    </source>
</evidence>
<dbReference type="PROSITE" id="PS00027">
    <property type="entry name" value="HOMEOBOX_1"/>
    <property type="match status" value="1"/>
</dbReference>
<feature type="region of interest" description="Disordered" evidence="9">
    <location>
        <begin position="259"/>
        <end position="296"/>
    </location>
</feature>
<feature type="compositionally biased region" description="Polar residues" evidence="9">
    <location>
        <begin position="173"/>
        <end position="187"/>
    </location>
</feature>
<protein>
    <submittedName>
        <fullName evidence="11">Transcription factor Hox11/13a</fullName>
    </submittedName>
</protein>
<dbReference type="InterPro" id="IPR001356">
    <property type="entry name" value="HD"/>
</dbReference>
<keyword evidence="3" id="KW-0217">Developmental protein</keyword>
<dbReference type="FunFam" id="1.10.10.60:FF:000166">
    <property type="entry name" value="homeobox protein Hox-C11"/>
    <property type="match status" value="1"/>
</dbReference>
<evidence type="ECO:0000256" key="2">
    <source>
        <dbReference type="ARBA" id="ARBA00006317"/>
    </source>
</evidence>
<dbReference type="CDD" id="cd00086">
    <property type="entry name" value="homeodomain"/>
    <property type="match status" value="1"/>
</dbReference>
<feature type="compositionally biased region" description="Polar residues" evidence="9">
    <location>
        <begin position="82"/>
        <end position="93"/>
    </location>
</feature>
<dbReference type="SUPFAM" id="SSF46689">
    <property type="entry name" value="Homeodomain-like"/>
    <property type="match status" value="1"/>
</dbReference>
<feature type="compositionally biased region" description="Gly residues" evidence="9">
    <location>
        <begin position="63"/>
        <end position="76"/>
    </location>
</feature>
<evidence type="ECO:0000259" key="10">
    <source>
        <dbReference type="PROSITE" id="PS50071"/>
    </source>
</evidence>
<evidence type="ECO:0000256" key="1">
    <source>
        <dbReference type="ARBA" id="ARBA00004123"/>
    </source>
</evidence>
<feature type="compositionally biased region" description="Polar residues" evidence="9">
    <location>
        <begin position="122"/>
        <end position="145"/>
    </location>
</feature>
<evidence type="ECO:0000256" key="6">
    <source>
        <dbReference type="ARBA" id="ARBA00023242"/>
    </source>
</evidence>
<dbReference type="InterPro" id="IPR017970">
    <property type="entry name" value="Homeobox_CS"/>
</dbReference>
<dbReference type="InterPro" id="IPR020479">
    <property type="entry name" value="HD_metazoa"/>
</dbReference>
<evidence type="ECO:0000256" key="7">
    <source>
        <dbReference type="PROSITE-ProRule" id="PRU00108"/>
    </source>
</evidence>
<evidence type="ECO:0000256" key="5">
    <source>
        <dbReference type="ARBA" id="ARBA00023155"/>
    </source>
</evidence>
<reference evidence="11" key="1">
    <citation type="submission" date="2013-01" db="EMBL/GenBank/DDBJ databases">
        <title>Hox genes in echinoderms: conservation and a unique co-option.</title>
        <authorList>
            <person name="Tsuchimoto J."/>
            <person name="Yamaguchi M."/>
        </authorList>
    </citation>
    <scope>NUCLEOTIDE SEQUENCE</scope>
    <source>
        <tissue evidence="11">Embryo</tissue>
    </source>
</reference>
<evidence type="ECO:0000256" key="3">
    <source>
        <dbReference type="ARBA" id="ARBA00022473"/>
    </source>
</evidence>
<organism evidence="11">
    <name type="scientific">Peronella japonica</name>
    <dbReference type="NCBI Taxonomy" id="262331"/>
    <lineage>
        <taxon>Eukaryota</taxon>
        <taxon>Metazoa</taxon>
        <taxon>Echinodermata</taxon>
        <taxon>Eleutherozoa</taxon>
        <taxon>Echinozoa</taxon>
        <taxon>Echinoidea</taxon>
        <taxon>Euechinoidea</taxon>
        <taxon>Gnathostomata</taxon>
        <taxon>Clypeasteroida</taxon>
        <taxon>Laganidae</taxon>
        <taxon>Peronella</taxon>
    </lineage>
</organism>
<comment type="subcellular location">
    <subcellularLocation>
        <location evidence="1 7 8">Nucleus</location>
    </subcellularLocation>
</comment>
<evidence type="ECO:0000313" key="11">
    <source>
        <dbReference type="EMBL" id="BAO57703.1"/>
    </source>
</evidence>
<dbReference type="Gene3D" id="1.10.10.60">
    <property type="entry name" value="Homeodomain-like"/>
    <property type="match status" value="1"/>
</dbReference>
<dbReference type="Pfam" id="PF00046">
    <property type="entry name" value="Homeodomain"/>
    <property type="match status" value="1"/>
</dbReference>
<feature type="compositionally biased region" description="Basic residues" evidence="9">
    <location>
        <begin position="264"/>
        <end position="287"/>
    </location>
</feature>
<dbReference type="GO" id="GO:0000981">
    <property type="term" value="F:DNA-binding transcription factor activity, RNA polymerase II-specific"/>
    <property type="evidence" value="ECO:0007669"/>
    <property type="project" value="InterPro"/>
</dbReference>
<dbReference type="GO" id="GO:0005634">
    <property type="term" value="C:nucleus"/>
    <property type="evidence" value="ECO:0007669"/>
    <property type="project" value="UniProtKB-SubCell"/>
</dbReference>
<sequence length="341" mass="37307">MEGIQAPRPYASIGSFYDTVSNGNNNSYGLSHGGSYVGFMGGFSYHSSTTCLRRQPSPAASGSGAGGEGSGGGGGGDDGDVTPTNCRSTSAVAPSSGGHPWSSTPTHHGEKTGGHFPFNYQDMFTSGAHQGSPTSSGHHGVTTPSKLGFSGAVTGRPTGSNGDDDASRHNSDSDQSTGHQTGSNSYTWMAPPPNVRTRKKRKPYTKFQTFELEKEFLYNMYLTRDRRSHIARALSLTERQVKIWFQNRRMKLKKMRAREENERKHHPHALQQHHHHLAHHNPHHLHPHHMDVKGGSEHYTPDMFHKTSALHHHGYGGLHDANPLSELQQHGLVQHHIVASM</sequence>
<dbReference type="AlphaFoldDB" id="X5I1U5"/>
<keyword evidence="6 7" id="KW-0539">Nucleus</keyword>
<dbReference type="SMART" id="SM00389">
    <property type="entry name" value="HOX"/>
    <property type="match status" value="1"/>
</dbReference>
<feature type="DNA-binding region" description="Homeobox" evidence="7">
    <location>
        <begin position="197"/>
        <end position="256"/>
    </location>
</feature>
<dbReference type="PANTHER" id="PTHR45874">
    <property type="entry name" value="HOMEOBOX PROTEIN ABDOMINAL-B"/>
    <property type="match status" value="1"/>
</dbReference>
<evidence type="ECO:0000256" key="9">
    <source>
        <dbReference type="SAM" id="MobiDB-lite"/>
    </source>
</evidence>
<dbReference type="InterPro" id="IPR046333">
    <property type="entry name" value="HXA10/ABDB-like"/>
</dbReference>
<proteinExistence type="evidence at transcript level"/>
<feature type="region of interest" description="Disordered" evidence="9">
    <location>
        <begin position="50"/>
        <end position="202"/>
    </location>
</feature>
<evidence type="ECO:0000256" key="4">
    <source>
        <dbReference type="ARBA" id="ARBA00023125"/>
    </source>
</evidence>
<name>X5I1U5_9ECHN</name>
<feature type="domain" description="Homeobox" evidence="10">
    <location>
        <begin position="195"/>
        <end position="255"/>
    </location>
</feature>
<dbReference type="PRINTS" id="PR00024">
    <property type="entry name" value="HOMEOBOX"/>
</dbReference>
<keyword evidence="5 7" id="KW-0371">Homeobox</keyword>
<dbReference type="GO" id="GO:0000978">
    <property type="term" value="F:RNA polymerase II cis-regulatory region sequence-specific DNA binding"/>
    <property type="evidence" value="ECO:0007669"/>
    <property type="project" value="TreeGrafter"/>
</dbReference>
<dbReference type="PROSITE" id="PS50071">
    <property type="entry name" value="HOMEOBOX_2"/>
    <property type="match status" value="1"/>
</dbReference>